<evidence type="ECO:0000313" key="3">
    <source>
        <dbReference type="Proteomes" id="UP001188597"/>
    </source>
</evidence>
<name>A0AA88WQX2_9ASTE</name>
<dbReference type="SUPFAM" id="SSF55961">
    <property type="entry name" value="Bet v1-like"/>
    <property type="match status" value="1"/>
</dbReference>
<dbReference type="AlphaFoldDB" id="A0AA88WQX2"/>
<gene>
    <name evidence="2" type="ORF">RJ639_036147</name>
</gene>
<dbReference type="SMART" id="SM01037">
    <property type="entry name" value="Bet_v_1"/>
    <property type="match status" value="1"/>
</dbReference>
<accession>A0AA88WQX2</accession>
<proteinExistence type="predicted"/>
<dbReference type="InterPro" id="IPR023393">
    <property type="entry name" value="START-like_dom_sf"/>
</dbReference>
<dbReference type="InterPro" id="IPR000916">
    <property type="entry name" value="Bet_v_I/MLP"/>
</dbReference>
<dbReference type="CDD" id="cd07816">
    <property type="entry name" value="Bet_v1-like"/>
    <property type="match status" value="1"/>
</dbReference>
<feature type="domain" description="Bet v I/Major latex protein" evidence="1">
    <location>
        <begin position="13"/>
        <end position="162"/>
    </location>
</feature>
<evidence type="ECO:0000259" key="1">
    <source>
        <dbReference type="SMART" id="SM01037"/>
    </source>
</evidence>
<dbReference type="InterPro" id="IPR051761">
    <property type="entry name" value="MLP-like_ligand-binding"/>
</dbReference>
<dbReference type="GO" id="GO:0006952">
    <property type="term" value="P:defense response"/>
    <property type="evidence" value="ECO:0007669"/>
    <property type="project" value="InterPro"/>
</dbReference>
<comment type="caution">
    <text evidence="2">The sequence shown here is derived from an EMBL/GenBank/DDBJ whole genome shotgun (WGS) entry which is preliminary data.</text>
</comment>
<dbReference type="Proteomes" id="UP001188597">
    <property type="component" value="Unassembled WGS sequence"/>
</dbReference>
<organism evidence="2 3">
    <name type="scientific">Escallonia herrerae</name>
    <dbReference type="NCBI Taxonomy" id="1293975"/>
    <lineage>
        <taxon>Eukaryota</taxon>
        <taxon>Viridiplantae</taxon>
        <taxon>Streptophyta</taxon>
        <taxon>Embryophyta</taxon>
        <taxon>Tracheophyta</taxon>
        <taxon>Spermatophyta</taxon>
        <taxon>Magnoliopsida</taxon>
        <taxon>eudicotyledons</taxon>
        <taxon>Gunneridae</taxon>
        <taxon>Pentapetalae</taxon>
        <taxon>asterids</taxon>
        <taxon>campanulids</taxon>
        <taxon>Escalloniales</taxon>
        <taxon>Escalloniaceae</taxon>
        <taxon>Escallonia</taxon>
    </lineage>
</organism>
<sequence>LDIVVLLDIEEMGLTGKLVSQTEIKCDGDVMHEIWGSKPHHISNISADNIQGCALHQGEWGTAGSIIFWNYVLDGKAEVSKQIIEAIDMENKTVVYKLIEGDVMELYKSFTVILHVDTKGENNLVTWTFEYEKMNEGIQDPTNIMDFLVKVTKDIETHHLQP</sequence>
<reference evidence="2" key="1">
    <citation type="submission" date="2022-12" db="EMBL/GenBank/DDBJ databases">
        <title>Draft genome assemblies for two species of Escallonia (Escalloniales).</title>
        <authorList>
            <person name="Chanderbali A."/>
            <person name="Dervinis C."/>
            <person name="Anghel I."/>
            <person name="Soltis D."/>
            <person name="Soltis P."/>
            <person name="Zapata F."/>
        </authorList>
    </citation>
    <scope>NUCLEOTIDE SEQUENCE</scope>
    <source>
        <strain evidence="2">UCBG64.0493</strain>
        <tissue evidence="2">Leaf</tissue>
    </source>
</reference>
<dbReference type="Pfam" id="PF00407">
    <property type="entry name" value="Bet_v_1"/>
    <property type="match status" value="1"/>
</dbReference>
<evidence type="ECO:0000313" key="2">
    <source>
        <dbReference type="EMBL" id="KAK3032217.1"/>
    </source>
</evidence>
<keyword evidence="3" id="KW-1185">Reference proteome</keyword>
<dbReference type="Gene3D" id="3.30.530.20">
    <property type="match status" value="1"/>
</dbReference>
<dbReference type="PANTHER" id="PTHR31907">
    <property type="entry name" value="MLP-LIKE PROTEIN 423"/>
    <property type="match status" value="1"/>
</dbReference>
<dbReference type="EMBL" id="JAVXUP010000277">
    <property type="protein sequence ID" value="KAK3032217.1"/>
    <property type="molecule type" value="Genomic_DNA"/>
</dbReference>
<protein>
    <recommendedName>
        <fullName evidence="1">Bet v I/Major latex protein domain-containing protein</fullName>
    </recommendedName>
</protein>
<feature type="non-terminal residue" evidence="2">
    <location>
        <position position="162"/>
    </location>
</feature>